<reference evidence="2 4" key="1">
    <citation type="submission" date="2014-10" db="EMBL/GenBank/DDBJ databases">
        <title>The Complete Genome Sequence for the Shellfish Pathogen Vibrio coralliilyticus RE98 Isolated from a Shellfish Hatchery.</title>
        <authorList>
            <person name="Richards G.P."/>
            <person name="Bono J.L."/>
            <person name="Watson M.A."/>
            <person name="Needleman D.S."/>
        </authorList>
    </citation>
    <scope>NUCLEOTIDE SEQUENCE [LARGE SCALE GENOMIC DNA]</scope>
    <source>
        <strain evidence="2 4">RE98</strain>
    </source>
</reference>
<organism evidence="3 5">
    <name type="scientific">Vibrio coralliilyticus</name>
    <dbReference type="NCBI Taxonomy" id="190893"/>
    <lineage>
        <taxon>Bacteria</taxon>
        <taxon>Pseudomonadati</taxon>
        <taxon>Pseudomonadota</taxon>
        <taxon>Gammaproteobacteria</taxon>
        <taxon>Vibrionales</taxon>
        <taxon>Vibrionaceae</taxon>
        <taxon>Vibrio</taxon>
    </lineage>
</organism>
<dbReference type="OrthoDB" id="5876749at2"/>
<proteinExistence type="predicted"/>
<dbReference type="KEGG" id="vct:JV59_21925"/>
<protein>
    <submittedName>
        <fullName evidence="3">Uncharacterized protein</fullName>
    </submittedName>
</protein>
<evidence type="ECO:0000313" key="5">
    <source>
        <dbReference type="Proteomes" id="UP000576645"/>
    </source>
</evidence>
<gene>
    <name evidence="3" type="ORF">F0238_00560</name>
    <name evidence="2" type="ORF">IX92_17145</name>
</gene>
<keyword evidence="1" id="KW-0732">Signal</keyword>
<name>A0A2A2CWI7_9VIBR</name>
<accession>A0A2A2CWI7</accession>
<evidence type="ECO:0000313" key="3">
    <source>
        <dbReference type="EMBL" id="NOJ21209.1"/>
    </source>
</evidence>
<sequence>MKTNNVIGLVALLAATCVSATETITFPEASSSVPDAPIVFPKSQHPIALLGGYTVEDGVLRSRTYDCGINISDLNLTAKLIWDGVTPKLAIMGDDLIMCRSGANSPFELDLNAFFNNLPDHVLTRLEVANPVDFNR</sequence>
<dbReference type="AlphaFoldDB" id="A0A2A2CWI7"/>
<evidence type="ECO:0000256" key="1">
    <source>
        <dbReference type="SAM" id="SignalP"/>
    </source>
</evidence>
<evidence type="ECO:0000313" key="2">
    <source>
        <dbReference type="EMBL" id="AIW20779.1"/>
    </source>
</evidence>
<feature type="signal peptide" evidence="1">
    <location>
        <begin position="1"/>
        <end position="20"/>
    </location>
</feature>
<dbReference type="Proteomes" id="UP000030081">
    <property type="component" value="Chromosome 2"/>
</dbReference>
<keyword evidence="4" id="KW-1185">Reference proteome</keyword>
<evidence type="ECO:0000313" key="4">
    <source>
        <dbReference type="Proteomes" id="UP000030081"/>
    </source>
</evidence>
<dbReference type="Proteomes" id="UP000576645">
    <property type="component" value="Unassembled WGS sequence"/>
</dbReference>
<dbReference type="RefSeq" id="WP_006961625.1">
    <property type="nucleotide sequence ID" value="NZ_CM004383.1"/>
</dbReference>
<dbReference type="KEGG" id="vcy:IX92_17145"/>
<feature type="chain" id="PRO_5011917803" evidence="1">
    <location>
        <begin position="21"/>
        <end position="136"/>
    </location>
</feature>
<reference evidence="3 5" key="2">
    <citation type="submission" date="2019-09" db="EMBL/GenBank/DDBJ databases">
        <title>Draft genome sequencing and comparative genomics of hatchery-associated Vibrios.</title>
        <authorList>
            <person name="Kehlet-Delgado H."/>
            <person name="Mueller R.S."/>
        </authorList>
    </citation>
    <scope>NUCLEOTIDE SEQUENCE [LARGE SCALE GENOMIC DNA]</scope>
    <source>
        <strain evidence="3 5">09-121-3</strain>
    </source>
</reference>
<dbReference type="EMBL" id="CP009618">
    <property type="protein sequence ID" value="AIW20779.1"/>
    <property type="molecule type" value="Genomic_DNA"/>
</dbReference>
<dbReference type="EMBL" id="VTXP01000001">
    <property type="protein sequence ID" value="NOJ21209.1"/>
    <property type="molecule type" value="Genomic_DNA"/>
</dbReference>